<dbReference type="InterPro" id="IPR027417">
    <property type="entry name" value="P-loop_NTPase"/>
</dbReference>
<feature type="transmembrane region" description="Helical" evidence="9">
    <location>
        <begin position="598"/>
        <end position="624"/>
    </location>
</feature>
<sequence length="1495" mass="167271">MPSVQDPEQSAQGEAIDFVPELPLVPPVPSATHHHHHLHTHHPSKDERPHNPRQPSHTRSVDIEFFDPSGVGELRRTLSRVSTERGQAIAPSQISEVSDDTLTSEAQFDLEKCMREFVQKLDESGKKRRELGVMFKDLRVIGIGATARHQATLGSILNPLNLLKTIHETRHPALREIIGGFEGCIRPGEMLLVLGRPGSGCTTFLKALANHRDEYHSVDGDVMYDSFTPEEIEKHYRGDVQYCPEDDVHFPTLTVEETLTFAAKTRTPRARLPGETREQHVERVVDMLTTVFGLRHVRKTPVGDAAIRGVSGGEKKRVSIAETLATMCKLISWDNSTRGLDASTALEFVQALRIATDVSRQATSVSIYQAGESLYQHFDKVTIIYEGKMVYFGPADRARQYFIDMGYKPANRQTTADFLVAVTDPKGRTVREGYENRVPRTAQEFADFFKKSDISALNQEDIESYTEEFVGKEHRVSHYKESYHAEHARHTSHKSPYIISIPMQARALMLRRVQILKGMMAVQVIQTMTFVIQAIIIGTVFLRLEDATSSFFSRGGVLFFSILFAALSTMAEIPALFSQRPIVLRHSRAAMYHPFVESLALTLVDVPKMFIILVLFSIVLYFLVGLQQAAGQFFIFLLFVFSMTLIMQGWFRMLAAGFQTAAPAQTVAGLIVLVLTLYTGYSIPQPSMIGALRWITYINPLKYGFESLMVNEFHGINAECSSLVPQGPGYEGITLANQACTTVGSIPGQELVNGNRYVELSFNYSYSHLWRNFGIIWAFGIAFVATYLIFTEINTKSAGASATVVFKRGSKAHVAKQGSSDEEKIHSGATTPDQEGNASEEAKKAISDTRAMHDIFSWQHLSYVVPLPGDGTRMLLNDVSGYVAPGKLTALVGASGAGKTTLLNTLAQRVTTGVVTGDLFVSGHPLPADFQAQTYVPGYVQQMDTHLPRATVREALLFSAKLRQPASVPLAEKEAYVDKCLKMCGLEAFGDAIVGSLGVEHRKRTTIGVELAAKPQLLLFLDEPTSGLDSQSAWAIMAFLRTLADSGQAILCTIHQPSAELFEVFDRMLLLRPGGQTVYFGDLGHHCQTLIDYFQRNGARHCGPDENPAEYILTVTGAGATARSDVDWHQVWLKSKEAEELQSELERIHSEGRSRPPPQPTYHGEFATSWLYQLGLLLHRDAQNHWRDPSFLMAKLALNTVAGLLIGFTFFKAKATLQGTQNKLFAIFMGLIPSVPLANQLQVPFIETRSVYEIRERPSRMYSWTALVTSQMLIEMPWNILGSSLFFLCWYWTVAFPTERGGYTYLMYSIITPLYYTTIGQAVASMSPNAEIAALLFSFLFSFVLTFNGVLQPFRLLGWWRWMYRLSPYTYLIEGLLGQAIGKQQITCSEVEFARITPPSGQTCAQFLQPFVNMSSGYINDPDATSDCQYCAYRTTDEFLLAGFNIQFSHHWRNLGIFVAFVLFNVASVYFFTYIFRIKGMAIRHWIKKKVIRRK</sequence>
<feature type="transmembrane region" description="Helical" evidence="9">
    <location>
        <begin position="1455"/>
        <end position="1476"/>
    </location>
</feature>
<dbReference type="PROSITE" id="PS50893">
    <property type="entry name" value="ABC_TRANSPORTER_2"/>
    <property type="match status" value="2"/>
</dbReference>
<feature type="region of interest" description="Disordered" evidence="8">
    <location>
        <begin position="815"/>
        <end position="844"/>
    </location>
</feature>
<accession>A0ABP1DRS9</accession>
<feature type="compositionally biased region" description="Basic residues" evidence="8">
    <location>
        <begin position="32"/>
        <end position="42"/>
    </location>
</feature>
<evidence type="ECO:0000313" key="12">
    <source>
        <dbReference type="Proteomes" id="UP001497453"/>
    </source>
</evidence>
<evidence type="ECO:0000313" key="11">
    <source>
        <dbReference type="EMBL" id="CAL1709793.1"/>
    </source>
</evidence>
<feature type="transmembrane region" description="Helical" evidence="9">
    <location>
        <begin position="1305"/>
        <end position="1325"/>
    </location>
</feature>
<keyword evidence="6 9" id="KW-1133">Transmembrane helix</keyword>
<name>A0ABP1DRS9_9APHY</name>
<evidence type="ECO:0000256" key="9">
    <source>
        <dbReference type="SAM" id="Phobius"/>
    </source>
</evidence>
<dbReference type="InterPro" id="IPR013525">
    <property type="entry name" value="ABC2_TM"/>
</dbReference>
<feature type="transmembrane region" description="Helical" evidence="9">
    <location>
        <begin position="1223"/>
        <end position="1241"/>
    </location>
</feature>
<dbReference type="InterPro" id="IPR010929">
    <property type="entry name" value="PDR_CDR_ABC"/>
</dbReference>
<dbReference type="PROSITE" id="PS00211">
    <property type="entry name" value="ABC_TRANSPORTER_1"/>
    <property type="match status" value="1"/>
</dbReference>
<dbReference type="SUPFAM" id="SSF52540">
    <property type="entry name" value="P-loop containing nucleoside triphosphate hydrolases"/>
    <property type="match status" value="2"/>
</dbReference>
<dbReference type="PANTHER" id="PTHR19241">
    <property type="entry name" value="ATP-BINDING CASSETTE TRANSPORTER"/>
    <property type="match status" value="1"/>
</dbReference>
<evidence type="ECO:0000256" key="7">
    <source>
        <dbReference type="ARBA" id="ARBA00023136"/>
    </source>
</evidence>
<reference evidence="12" key="1">
    <citation type="submission" date="2024-04" db="EMBL/GenBank/DDBJ databases">
        <authorList>
            <person name="Shaw F."/>
            <person name="Minotto A."/>
        </authorList>
    </citation>
    <scope>NUCLEOTIDE SEQUENCE [LARGE SCALE GENOMIC DNA]</scope>
</reference>
<evidence type="ECO:0000256" key="1">
    <source>
        <dbReference type="ARBA" id="ARBA00004141"/>
    </source>
</evidence>
<evidence type="ECO:0000256" key="4">
    <source>
        <dbReference type="ARBA" id="ARBA00022741"/>
    </source>
</evidence>
<gene>
    <name evidence="11" type="ORF">GFSPODELE1_LOCUS7501</name>
</gene>
<feature type="transmembrane region" description="Helical" evidence="9">
    <location>
        <begin position="663"/>
        <end position="683"/>
    </location>
</feature>
<feature type="transmembrane region" description="Helical" evidence="9">
    <location>
        <begin position="1192"/>
        <end position="1211"/>
    </location>
</feature>
<keyword evidence="7 9" id="KW-0472">Membrane</keyword>
<evidence type="ECO:0000256" key="2">
    <source>
        <dbReference type="ARBA" id="ARBA00022448"/>
    </source>
</evidence>
<dbReference type="InterPro" id="IPR034001">
    <property type="entry name" value="ABCG_PDR_1"/>
</dbReference>
<dbReference type="Pfam" id="PF01061">
    <property type="entry name" value="ABC2_membrane"/>
    <property type="match status" value="2"/>
</dbReference>
<feature type="transmembrane region" description="Helical" evidence="9">
    <location>
        <begin position="556"/>
        <end position="577"/>
    </location>
</feature>
<dbReference type="InterPro" id="IPR017871">
    <property type="entry name" value="ABC_transporter-like_CS"/>
</dbReference>
<feature type="transmembrane region" description="Helical" evidence="9">
    <location>
        <begin position="1332"/>
        <end position="1351"/>
    </location>
</feature>
<proteinExistence type="predicted"/>
<dbReference type="Pfam" id="PF00005">
    <property type="entry name" value="ABC_tran"/>
    <property type="match status" value="2"/>
</dbReference>
<feature type="compositionally biased region" description="Polar residues" evidence="8">
    <location>
        <begin position="1"/>
        <end position="12"/>
    </location>
</feature>
<feature type="domain" description="ABC transporter" evidence="10">
    <location>
        <begin position="157"/>
        <end position="411"/>
    </location>
</feature>
<keyword evidence="2" id="KW-0813">Transport</keyword>
<dbReference type="InterPro" id="IPR034003">
    <property type="entry name" value="ABCG_PDR_2"/>
</dbReference>
<organism evidence="11 12">
    <name type="scientific">Somion occarium</name>
    <dbReference type="NCBI Taxonomy" id="3059160"/>
    <lineage>
        <taxon>Eukaryota</taxon>
        <taxon>Fungi</taxon>
        <taxon>Dikarya</taxon>
        <taxon>Basidiomycota</taxon>
        <taxon>Agaricomycotina</taxon>
        <taxon>Agaricomycetes</taxon>
        <taxon>Polyporales</taxon>
        <taxon>Cerrenaceae</taxon>
        <taxon>Somion</taxon>
    </lineage>
</organism>
<keyword evidence="12" id="KW-1185">Reference proteome</keyword>
<comment type="subcellular location">
    <subcellularLocation>
        <location evidence="1">Membrane</location>
        <topology evidence="1">Multi-pass membrane protein</topology>
    </subcellularLocation>
</comment>
<feature type="transmembrane region" description="Helical" evidence="9">
    <location>
        <begin position="630"/>
        <end position="651"/>
    </location>
</feature>
<dbReference type="InterPro" id="IPR003439">
    <property type="entry name" value="ABC_transporter-like_ATP-bd"/>
</dbReference>
<evidence type="ECO:0000259" key="10">
    <source>
        <dbReference type="PROSITE" id="PS50893"/>
    </source>
</evidence>
<feature type="transmembrane region" description="Helical" evidence="9">
    <location>
        <begin position="1262"/>
        <end position="1293"/>
    </location>
</feature>
<dbReference type="CDD" id="cd03232">
    <property type="entry name" value="ABCG_PDR_domain2"/>
    <property type="match status" value="1"/>
</dbReference>
<dbReference type="Pfam" id="PF06422">
    <property type="entry name" value="PDR_CDR"/>
    <property type="match status" value="2"/>
</dbReference>
<feature type="transmembrane region" description="Helical" evidence="9">
    <location>
        <begin position="519"/>
        <end position="544"/>
    </location>
</feature>
<evidence type="ECO:0000256" key="3">
    <source>
        <dbReference type="ARBA" id="ARBA00022692"/>
    </source>
</evidence>
<keyword evidence="5" id="KW-0067">ATP-binding</keyword>
<feature type="transmembrane region" description="Helical" evidence="9">
    <location>
        <begin position="769"/>
        <end position="790"/>
    </location>
</feature>
<feature type="compositionally biased region" description="Polar residues" evidence="8">
    <location>
        <begin position="828"/>
        <end position="837"/>
    </location>
</feature>
<feature type="region of interest" description="Disordered" evidence="8">
    <location>
        <begin position="1"/>
        <end position="66"/>
    </location>
</feature>
<dbReference type="Gene3D" id="3.40.50.300">
    <property type="entry name" value="P-loop containing nucleotide triphosphate hydrolases"/>
    <property type="match status" value="2"/>
</dbReference>
<evidence type="ECO:0000256" key="8">
    <source>
        <dbReference type="SAM" id="MobiDB-lite"/>
    </source>
</evidence>
<dbReference type="InterPro" id="IPR029481">
    <property type="entry name" value="ABC_trans_N"/>
</dbReference>
<dbReference type="SMART" id="SM00382">
    <property type="entry name" value="AAA"/>
    <property type="match status" value="2"/>
</dbReference>
<keyword evidence="4" id="KW-0547">Nucleotide-binding</keyword>
<dbReference type="Pfam" id="PF14510">
    <property type="entry name" value="ABC_trans_N"/>
    <property type="match status" value="1"/>
</dbReference>
<keyword evidence="3 9" id="KW-0812">Transmembrane</keyword>
<evidence type="ECO:0000256" key="6">
    <source>
        <dbReference type="ARBA" id="ARBA00022989"/>
    </source>
</evidence>
<dbReference type="InterPro" id="IPR003593">
    <property type="entry name" value="AAA+_ATPase"/>
</dbReference>
<protein>
    <recommendedName>
        <fullName evidence="10">ABC transporter domain-containing protein</fullName>
    </recommendedName>
</protein>
<dbReference type="CDD" id="cd03233">
    <property type="entry name" value="ABCG_PDR_domain1"/>
    <property type="match status" value="1"/>
</dbReference>
<feature type="domain" description="ABC transporter" evidence="10">
    <location>
        <begin position="856"/>
        <end position="1098"/>
    </location>
</feature>
<dbReference type="EMBL" id="OZ037948">
    <property type="protein sequence ID" value="CAL1709793.1"/>
    <property type="molecule type" value="Genomic_DNA"/>
</dbReference>
<evidence type="ECO:0000256" key="5">
    <source>
        <dbReference type="ARBA" id="ARBA00022840"/>
    </source>
</evidence>
<dbReference type="Proteomes" id="UP001497453">
    <property type="component" value="Chromosome 5"/>
</dbReference>